<reference evidence="9" key="1">
    <citation type="journal article" date="2021" name="mSystems">
        <title>Bacteria and Archaea Synergistically Convert Glycine Betaine to Biogenic Methane in the Formosa Cold Seep of the South China Sea.</title>
        <authorList>
            <person name="Li L."/>
            <person name="Zhang W."/>
            <person name="Zhang S."/>
            <person name="Song L."/>
            <person name="Sun Q."/>
            <person name="Zhang H."/>
            <person name="Xiang H."/>
            <person name="Dong X."/>
        </authorList>
    </citation>
    <scope>NUCLEOTIDE SEQUENCE</scope>
    <source>
        <strain evidence="9">ZWT</strain>
    </source>
</reference>
<comment type="similarity">
    <text evidence="6">Belongs to the ABC-4 integral membrane protein family.</text>
</comment>
<gene>
    <name evidence="9" type="ORF">KDK92_18480</name>
</gene>
<feature type="transmembrane region" description="Helical" evidence="7">
    <location>
        <begin position="452"/>
        <end position="474"/>
    </location>
</feature>
<dbReference type="AlphaFoldDB" id="A0A9J6P6K2"/>
<dbReference type="Proteomes" id="UP001056429">
    <property type="component" value="Unassembled WGS sequence"/>
</dbReference>
<comment type="subcellular location">
    <subcellularLocation>
        <location evidence="1">Cell membrane</location>
        <topology evidence="1">Multi-pass membrane protein</topology>
    </subcellularLocation>
</comment>
<evidence type="ECO:0000256" key="1">
    <source>
        <dbReference type="ARBA" id="ARBA00004651"/>
    </source>
</evidence>
<feature type="transmembrane region" description="Helical" evidence="7">
    <location>
        <begin position="333"/>
        <end position="354"/>
    </location>
</feature>
<evidence type="ECO:0000256" key="2">
    <source>
        <dbReference type="ARBA" id="ARBA00022475"/>
    </source>
</evidence>
<keyword evidence="5 7" id="KW-0472">Membrane</keyword>
<feature type="domain" description="ABC3 transporter permease C-terminal" evidence="8">
    <location>
        <begin position="292"/>
        <end position="411"/>
    </location>
</feature>
<comment type="caution">
    <text evidence="9">The sequence shown here is derived from an EMBL/GenBank/DDBJ whole genome shotgun (WGS) entry which is preliminary data.</text>
</comment>
<accession>A0A9J6P6K2</accession>
<dbReference type="InterPro" id="IPR050250">
    <property type="entry name" value="Macrolide_Exporter_MacB"/>
</dbReference>
<feature type="transmembrane region" description="Helical" evidence="7">
    <location>
        <begin position="709"/>
        <end position="737"/>
    </location>
</feature>
<dbReference type="EMBL" id="JAGSOJ010000004">
    <property type="protein sequence ID" value="MCM1991729.1"/>
    <property type="molecule type" value="Genomic_DNA"/>
</dbReference>
<name>A0A9J6P6K2_9CLOT</name>
<feature type="domain" description="ABC3 transporter permease C-terminal" evidence="8">
    <location>
        <begin position="660"/>
        <end position="776"/>
    </location>
</feature>
<feature type="transmembrane region" description="Helical" evidence="7">
    <location>
        <begin position="381"/>
        <end position="403"/>
    </location>
</feature>
<feature type="transmembrane region" description="Helical" evidence="7">
    <location>
        <begin position="14"/>
        <end position="38"/>
    </location>
</feature>
<organism evidence="9 10">
    <name type="scientific">Oceanirhabdus seepicola</name>
    <dbReference type="NCBI Taxonomy" id="2828781"/>
    <lineage>
        <taxon>Bacteria</taxon>
        <taxon>Bacillati</taxon>
        <taxon>Bacillota</taxon>
        <taxon>Clostridia</taxon>
        <taxon>Eubacteriales</taxon>
        <taxon>Clostridiaceae</taxon>
        <taxon>Oceanirhabdus</taxon>
    </lineage>
</organism>
<keyword evidence="4 7" id="KW-1133">Transmembrane helix</keyword>
<sequence>MLLKNVLRTFKKKIVQLSAVGIVIFLSSFIFTSMFYGINSIQEPAEKFFIDNNQEDFSIDMINVLIQSELEYAISNYDLAPGVYTLANIKKENKDLYYEILNKRENAFEEKYKLCNLELREYKDISFDDSNHKIKVIKKSQDINIPMIEAGEMPSANDEIAVTKIYAKKNNIKLNDVLKINGKSYKVVANVLFPDYNLPLFGQDLIIDNSMQTIGLVTDEEYENLKGEEGFHFAGVAKGEFKENTFQKNVVNNIKEQEELNYITNITSTKNQMRSGAVYEEIRGGKAMSLGLSFMISAIGIMIVAIIIYKIIRSEKGQIGLLKALGYSNTEIAIPYTILILAISLPMLALGYGVGKFSSVFMRDLYLEFYLLPSTSIESNILVLITAILVPLIFVVSLSMVIIRKMLSKNPLDLLRAGDVEKVSKLNKLVSKILKNRKATTKFKYSFIFNNLGKFFVFFVGIVFVSILIMFTLMCNGLFDKMTTDYYNGVDYKYEAYIDMTKQLPTLENGKEKFLIYPDGKYENDSITLKGIEYDNKLHKLYNHKGKEITGKLKEGVIINKSFNMKYDKEIGDSIKVKISDREYNLSVVDISNEFNDFKIYMNLSELSEMVTDKKSDELFNGVYSKNSLDEDKYLTVISKSVILEQSQLMQKFIKYALYMMMGSSMAIAVIVLYILTTLTVEDKYYDISLLKVMGYNDKEVNSMILNSYFIYSILSFLISVPIAVASVNVMVKYLIVNFNMVMPLEFELWQLFVGSVIIGCIFFIGTLGAKRKINKVSLQEILKEYRE</sequence>
<keyword evidence="2" id="KW-1003">Cell membrane</keyword>
<evidence type="ECO:0000313" key="10">
    <source>
        <dbReference type="Proteomes" id="UP001056429"/>
    </source>
</evidence>
<dbReference type="PANTHER" id="PTHR30572:SF4">
    <property type="entry name" value="ABC TRANSPORTER PERMEASE YTRF"/>
    <property type="match status" value="1"/>
</dbReference>
<dbReference type="GO" id="GO:0005886">
    <property type="term" value="C:plasma membrane"/>
    <property type="evidence" value="ECO:0007669"/>
    <property type="project" value="UniProtKB-SubCell"/>
</dbReference>
<proteinExistence type="inferred from homology"/>
<feature type="transmembrane region" description="Helical" evidence="7">
    <location>
        <begin position="290"/>
        <end position="312"/>
    </location>
</feature>
<reference evidence="9" key="2">
    <citation type="submission" date="2021-04" db="EMBL/GenBank/DDBJ databases">
        <authorList>
            <person name="Dong X."/>
        </authorList>
    </citation>
    <scope>NUCLEOTIDE SEQUENCE</scope>
    <source>
        <strain evidence="9">ZWT</strain>
    </source>
</reference>
<dbReference type="GO" id="GO:0022857">
    <property type="term" value="F:transmembrane transporter activity"/>
    <property type="evidence" value="ECO:0007669"/>
    <property type="project" value="TreeGrafter"/>
</dbReference>
<dbReference type="PANTHER" id="PTHR30572">
    <property type="entry name" value="MEMBRANE COMPONENT OF TRANSPORTER-RELATED"/>
    <property type="match status" value="1"/>
</dbReference>
<dbReference type="RefSeq" id="WP_250860870.1">
    <property type="nucleotide sequence ID" value="NZ_JAGSOJ010000004.1"/>
</dbReference>
<dbReference type="InterPro" id="IPR003838">
    <property type="entry name" value="ABC3_permease_C"/>
</dbReference>
<evidence type="ECO:0000256" key="5">
    <source>
        <dbReference type="ARBA" id="ARBA00023136"/>
    </source>
</evidence>
<dbReference type="Pfam" id="PF02687">
    <property type="entry name" value="FtsX"/>
    <property type="match status" value="2"/>
</dbReference>
<feature type="transmembrane region" description="Helical" evidence="7">
    <location>
        <begin position="656"/>
        <end position="676"/>
    </location>
</feature>
<keyword evidence="10" id="KW-1185">Reference proteome</keyword>
<evidence type="ECO:0000313" key="9">
    <source>
        <dbReference type="EMBL" id="MCM1991729.1"/>
    </source>
</evidence>
<evidence type="ECO:0000256" key="3">
    <source>
        <dbReference type="ARBA" id="ARBA00022692"/>
    </source>
</evidence>
<keyword evidence="3 7" id="KW-0812">Transmembrane</keyword>
<evidence type="ECO:0000256" key="7">
    <source>
        <dbReference type="SAM" id="Phobius"/>
    </source>
</evidence>
<evidence type="ECO:0000259" key="8">
    <source>
        <dbReference type="Pfam" id="PF02687"/>
    </source>
</evidence>
<protein>
    <submittedName>
        <fullName evidence="9">ABC transporter permease</fullName>
    </submittedName>
</protein>
<feature type="transmembrane region" description="Helical" evidence="7">
    <location>
        <begin position="749"/>
        <end position="770"/>
    </location>
</feature>
<evidence type="ECO:0000256" key="4">
    <source>
        <dbReference type="ARBA" id="ARBA00022989"/>
    </source>
</evidence>
<evidence type="ECO:0000256" key="6">
    <source>
        <dbReference type="ARBA" id="ARBA00038076"/>
    </source>
</evidence>